<protein>
    <submittedName>
        <fullName evidence="1">Uncharacterized protein</fullName>
    </submittedName>
</protein>
<comment type="caution">
    <text evidence="1">The sequence shown here is derived from an EMBL/GenBank/DDBJ whole genome shotgun (WGS) entry which is preliminary data.</text>
</comment>
<name>A0A2S6MTY0_9HYPH</name>
<gene>
    <name evidence="1" type="ORF">CCR94_23855</name>
</gene>
<proteinExistence type="predicted"/>
<dbReference type="Proteomes" id="UP000239089">
    <property type="component" value="Unassembled WGS sequence"/>
</dbReference>
<evidence type="ECO:0000313" key="2">
    <source>
        <dbReference type="Proteomes" id="UP000239089"/>
    </source>
</evidence>
<organism evidence="1 2">
    <name type="scientific">Rhodoblastus sphagnicola</name>
    <dbReference type="NCBI Taxonomy" id="333368"/>
    <lineage>
        <taxon>Bacteria</taxon>
        <taxon>Pseudomonadati</taxon>
        <taxon>Pseudomonadota</taxon>
        <taxon>Alphaproteobacteria</taxon>
        <taxon>Hyphomicrobiales</taxon>
        <taxon>Rhodoblastaceae</taxon>
        <taxon>Rhodoblastus</taxon>
    </lineage>
</organism>
<evidence type="ECO:0000313" key="1">
    <source>
        <dbReference type="EMBL" id="PPQ25812.1"/>
    </source>
</evidence>
<accession>A0A2S6MTY0</accession>
<dbReference type="AlphaFoldDB" id="A0A2S6MTY0"/>
<keyword evidence="2" id="KW-1185">Reference proteome</keyword>
<sequence length="59" mass="6240">MRFAAGDPRLASSIGSLATDQWTARGAGFAFSANRRQRAAWTAPRNVTPAPLARPVLSA</sequence>
<reference evidence="1 2" key="1">
    <citation type="journal article" date="2018" name="Arch. Microbiol.">
        <title>New insights into the metabolic potential of the phototrophic purple bacterium Rhodopila globiformis DSM 161(T) from its draft genome sequence and evidence for a vanadium-dependent nitrogenase.</title>
        <authorList>
            <person name="Imhoff J.F."/>
            <person name="Rahn T."/>
            <person name="Kunzel S."/>
            <person name="Neulinger S.C."/>
        </authorList>
    </citation>
    <scope>NUCLEOTIDE SEQUENCE [LARGE SCALE GENOMIC DNA]</scope>
    <source>
        <strain evidence="1 2">DSM 16996</strain>
    </source>
</reference>
<dbReference type="EMBL" id="NHSJ01000140">
    <property type="protein sequence ID" value="PPQ25812.1"/>
    <property type="molecule type" value="Genomic_DNA"/>
</dbReference>